<dbReference type="RefSeq" id="WP_136928915.1">
    <property type="nucleotide sequence ID" value="NZ_SSMQ01000009.1"/>
</dbReference>
<dbReference type="PANTHER" id="PTHR43981">
    <property type="entry name" value="ENOYL-[ACYL-CARRIER-PROTEIN] REDUCTASE, MITOCHONDRIAL"/>
    <property type="match status" value="1"/>
</dbReference>
<keyword evidence="2" id="KW-0444">Lipid biosynthesis</keyword>
<dbReference type="SUPFAM" id="SSF51735">
    <property type="entry name" value="NAD(P)-binding Rossmann-fold domains"/>
    <property type="match status" value="1"/>
</dbReference>
<keyword evidence="6" id="KW-0560">Oxidoreductase</keyword>
<dbReference type="InterPro" id="IPR051034">
    <property type="entry name" value="Mito_Enoyl-ACP_Reductase"/>
</dbReference>
<evidence type="ECO:0000313" key="12">
    <source>
        <dbReference type="EMBL" id="TKD09692.1"/>
    </source>
</evidence>
<keyword evidence="3" id="KW-0276">Fatty acid metabolism</keyword>
<name>A0A4U1JEV0_9BACT</name>
<dbReference type="Pfam" id="PF08240">
    <property type="entry name" value="ADH_N"/>
    <property type="match status" value="1"/>
</dbReference>
<evidence type="ECO:0000256" key="4">
    <source>
        <dbReference type="ARBA" id="ARBA00022857"/>
    </source>
</evidence>
<keyword evidence="13" id="KW-1185">Reference proteome</keyword>
<organism evidence="12 13">
    <name type="scientific">Polyangium fumosum</name>
    <dbReference type="NCBI Taxonomy" id="889272"/>
    <lineage>
        <taxon>Bacteria</taxon>
        <taxon>Pseudomonadati</taxon>
        <taxon>Myxococcota</taxon>
        <taxon>Polyangia</taxon>
        <taxon>Polyangiales</taxon>
        <taxon>Polyangiaceae</taxon>
        <taxon>Polyangium</taxon>
    </lineage>
</organism>
<keyword evidence="8" id="KW-0275">Fatty acid biosynthesis</keyword>
<dbReference type="EC" id="1.3.1.104" evidence="9"/>
<reference evidence="12 13" key="1">
    <citation type="submission" date="2019-04" db="EMBL/GenBank/DDBJ databases">
        <authorList>
            <person name="Li Y."/>
            <person name="Wang J."/>
        </authorList>
    </citation>
    <scope>NUCLEOTIDE SEQUENCE [LARGE SCALE GENOMIC DNA]</scope>
    <source>
        <strain evidence="12 13">DSM 14668</strain>
    </source>
</reference>
<gene>
    <name evidence="12" type="ORF">E8A74_10970</name>
</gene>
<evidence type="ECO:0000256" key="8">
    <source>
        <dbReference type="ARBA" id="ARBA00023160"/>
    </source>
</evidence>
<dbReference type="GO" id="GO:0006633">
    <property type="term" value="P:fatty acid biosynthetic process"/>
    <property type="evidence" value="ECO:0007669"/>
    <property type="project" value="UniProtKB-KW"/>
</dbReference>
<dbReference type="OrthoDB" id="9788224at2"/>
<feature type="domain" description="Enoyl reductase (ER)" evidence="11">
    <location>
        <begin position="10"/>
        <end position="324"/>
    </location>
</feature>
<keyword evidence="5" id="KW-0809">Transit peptide</keyword>
<dbReference type="InterPro" id="IPR036291">
    <property type="entry name" value="NAD(P)-bd_dom_sf"/>
</dbReference>
<evidence type="ECO:0000256" key="7">
    <source>
        <dbReference type="ARBA" id="ARBA00023098"/>
    </source>
</evidence>
<dbReference type="Gene3D" id="3.90.180.10">
    <property type="entry name" value="Medium-chain alcohol dehydrogenases, catalytic domain"/>
    <property type="match status" value="1"/>
</dbReference>
<protein>
    <recommendedName>
        <fullName evidence="9">enoyl-[acyl-carrier-protein] reductase</fullName>
        <ecNumber evidence="9">1.3.1.104</ecNumber>
    </recommendedName>
</protein>
<dbReference type="Gene3D" id="3.40.50.720">
    <property type="entry name" value="NAD(P)-binding Rossmann-like Domain"/>
    <property type="match status" value="1"/>
</dbReference>
<evidence type="ECO:0000256" key="10">
    <source>
        <dbReference type="ARBA" id="ARBA00048843"/>
    </source>
</evidence>
<dbReference type="InterPro" id="IPR013154">
    <property type="entry name" value="ADH-like_N"/>
</dbReference>
<evidence type="ECO:0000256" key="3">
    <source>
        <dbReference type="ARBA" id="ARBA00022832"/>
    </source>
</evidence>
<evidence type="ECO:0000256" key="2">
    <source>
        <dbReference type="ARBA" id="ARBA00022516"/>
    </source>
</evidence>
<comment type="similarity">
    <text evidence="1">Belongs to the zinc-containing alcohol dehydrogenase family. Quinone oxidoreductase subfamily.</text>
</comment>
<evidence type="ECO:0000313" key="13">
    <source>
        <dbReference type="Proteomes" id="UP000309215"/>
    </source>
</evidence>
<keyword evidence="7" id="KW-0443">Lipid metabolism</keyword>
<evidence type="ECO:0000256" key="1">
    <source>
        <dbReference type="ARBA" id="ARBA00010371"/>
    </source>
</evidence>
<dbReference type="EMBL" id="SSMQ01000009">
    <property type="protein sequence ID" value="TKD09692.1"/>
    <property type="molecule type" value="Genomic_DNA"/>
</dbReference>
<evidence type="ECO:0000256" key="9">
    <source>
        <dbReference type="ARBA" id="ARBA00038963"/>
    </source>
</evidence>
<accession>A0A4U1JEV0</accession>
<proteinExistence type="inferred from homology"/>
<dbReference type="InterPro" id="IPR011032">
    <property type="entry name" value="GroES-like_sf"/>
</dbReference>
<dbReference type="GO" id="GO:0141148">
    <property type="term" value="F:enoyl-[acyl-carrier-protein] reductase (NADPH) activity"/>
    <property type="evidence" value="ECO:0007669"/>
    <property type="project" value="UniProtKB-EC"/>
</dbReference>
<dbReference type="InterPro" id="IPR020843">
    <property type="entry name" value="ER"/>
</dbReference>
<dbReference type="SUPFAM" id="SSF50129">
    <property type="entry name" value="GroES-like"/>
    <property type="match status" value="1"/>
</dbReference>
<evidence type="ECO:0000256" key="6">
    <source>
        <dbReference type="ARBA" id="ARBA00023002"/>
    </source>
</evidence>
<sequence length="329" mass="34501">MKAIRVDAFGPPAEAVRFLEVPEPESPREGEITVSVEATPINPSDLLILSGIYGALPRLPTVPGKEGVGRVIDVGPGVRGIERGMRVLLPIGAGAWRERVKVLAEDVIPAPEGVPAAQLAMATLNPLAAHFLLTALVNLGPGDFLVQNAASSAIGRWIVTLAKERGIKTVNVVRRASQVNALRELGANVVLVDGAELGKRITAATRGASIKLGLDAVAGGATTRIAGCLGRGGTVVSYGMLSGQPGHIATNDLVFRDIHLRGFWLASHLATIPKEELRELWKRLAGLVASSAVAVPVEATYTLDRIKEAVTHAEREGRSGKIVLVPQGG</sequence>
<dbReference type="Pfam" id="PF00107">
    <property type="entry name" value="ADH_zinc_N"/>
    <property type="match status" value="1"/>
</dbReference>
<dbReference type="CDD" id="cd05282">
    <property type="entry name" value="ETR_like"/>
    <property type="match status" value="1"/>
</dbReference>
<comment type="catalytic activity">
    <reaction evidence="10">
        <text>a 2,3-saturated acyl-[ACP] + NADP(+) = a (2E)-enoyl-[ACP] + NADPH + H(+)</text>
        <dbReference type="Rhea" id="RHEA:22564"/>
        <dbReference type="Rhea" id="RHEA-COMP:9925"/>
        <dbReference type="Rhea" id="RHEA-COMP:9926"/>
        <dbReference type="ChEBI" id="CHEBI:15378"/>
        <dbReference type="ChEBI" id="CHEBI:57783"/>
        <dbReference type="ChEBI" id="CHEBI:58349"/>
        <dbReference type="ChEBI" id="CHEBI:78784"/>
        <dbReference type="ChEBI" id="CHEBI:78785"/>
        <dbReference type="EC" id="1.3.1.104"/>
    </reaction>
</comment>
<comment type="caution">
    <text evidence="12">The sequence shown here is derived from an EMBL/GenBank/DDBJ whole genome shotgun (WGS) entry which is preliminary data.</text>
</comment>
<dbReference type="AlphaFoldDB" id="A0A4U1JEV0"/>
<evidence type="ECO:0000259" key="11">
    <source>
        <dbReference type="SMART" id="SM00829"/>
    </source>
</evidence>
<evidence type="ECO:0000256" key="5">
    <source>
        <dbReference type="ARBA" id="ARBA00022946"/>
    </source>
</evidence>
<dbReference type="PANTHER" id="PTHR43981:SF2">
    <property type="entry name" value="ENOYL-[ACYL-CARRIER-PROTEIN] REDUCTASE, MITOCHONDRIAL"/>
    <property type="match status" value="1"/>
</dbReference>
<dbReference type="InterPro" id="IPR013149">
    <property type="entry name" value="ADH-like_C"/>
</dbReference>
<dbReference type="Proteomes" id="UP000309215">
    <property type="component" value="Unassembled WGS sequence"/>
</dbReference>
<keyword evidence="4" id="KW-0521">NADP</keyword>
<dbReference type="SMART" id="SM00829">
    <property type="entry name" value="PKS_ER"/>
    <property type="match status" value="1"/>
</dbReference>